<keyword evidence="2" id="KW-1185">Reference proteome</keyword>
<protein>
    <submittedName>
        <fullName evidence="1">Uncharacterized protein</fullName>
    </submittedName>
</protein>
<dbReference type="EMBL" id="CM020620">
    <property type="protein sequence ID" value="KAK1869243.1"/>
    <property type="molecule type" value="Genomic_DNA"/>
</dbReference>
<name>A0ACC3CGM7_PYRYE</name>
<gene>
    <name evidence="1" type="ORF">I4F81_011722</name>
</gene>
<evidence type="ECO:0000313" key="2">
    <source>
        <dbReference type="Proteomes" id="UP000798662"/>
    </source>
</evidence>
<evidence type="ECO:0000313" key="1">
    <source>
        <dbReference type="EMBL" id="KAK1869243.1"/>
    </source>
</evidence>
<dbReference type="Proteomes" id="UP000798662">
    <property type="component" value="Chromosome 3"/>
</dbReference>
<organism evidence="1 2">
    <name type="scientific">Pyropia yezoensis</name>
    <name type="common">Susabi-nori</name>
    <name type="synonym">Porphyra yezoensis</name>
    <dbReference type="NCBI Taxonomy" id="2788"/>
    <lineage>
        <taxon>Eukaryota</taxon>
        <taxon>Rhodophyta</taxon>
        <taxon>Bangiophyceae</taxon>
        <taxon>Bangiales</taxon>
        <taxon>Bangiaceae</taxon>
        <taxon>Pyropia</taxon>
    </lineage>
</organism>
<accession>A0ACC3CGM7</accession>
<proteinExistence type="predicted"/>
<reference evidence="1" key="1">
    <citation type="submission" date="2019-11" db="EMBL/GenBank/DDBJ databases">
        <title>Nori genome reveals adaptations in red seaweeds to the harsh intertidal environment.</title>
        <authorList>
            <person name="Wang D."/>
            <person name="Mao Y."/>
        </authorList>
    </citation>
    <scope>NUCLEOTIDE SEQUENCE</scope>
    <source>
        <tissue evidence="1">Gametophyte</tissue>
    </source>
</reference>
<comment type="caution">
    <text evidence="1">The sequence shown here is derived from an EMBL/GenBank/DDBJ whole genome shotgun (WGS) entry which is preliminary data.</text>
</comment>
<sequence>MNSLRLLRRAAAGPVGIFEARGWRRADIATAIRQVRREVDPNRVSLNRFALRRLVRLLYANARVYVLVGLAAAVAEGFTLPLFSILFGRFTGVFFETPAAIRSTSWKYLLVFIAVGVFAATVLTIRAYCLRYAAHRLSYVLRTTTLSALLAQDVPYFEAAHTHGFSDRLHADVLLIQDAIAEVGDTVVAASQLAVSLVISCVYGWQLTLVVLALSPLLLGTISSTVFLFASLSRQLTLAYSLAGAVAADVLAAVRTVQALNAEAGIAERYARLLRTVLSLGRRECVLQSSVAAVGVLVAFSLQGFVLWWGGELVARGAVAPENVLVVFFTLISGVVSLAAKAQVGPELAKAAGVARFLFEIQDRVPVRRPPSKVVAAVARRVAAEAMVRANFAYVDDDTSVPTTLLRAVPWAPTATTGGGAVTAWAAEAALSSGTLPPLPSPVRRGVVWHRVSFSYPTRDRLVLRNVSLSVGAGQTLALVGHSGSGKSTLLATLLRWYDVTPGHGDITVDGVSIYDVDLRSLRGSIGHVPQEPLLLSGTVMENIAAGCPGATPSAVAAAAVVANADGFIRALPAGYHTEVGERGTALSAGQKQRVAIARAVVADPPLLLLDEWSSALDGAAEAAVADALRAASAGRTTVVAAHRLSTVIAADAIAVLADGAVVEVGTHAELLTAGGAYAGLVRAQAFLADTPPPVGVVGPALPPAEDGVGDGKEDGDHGGAGDEGEGEWPAGGATGSRDTLPADGAITPRLLRGSDAVVTLGSVVSTDRPPTAPVSWTDSACGEGDIGGTGPPSSVAAHPPTSPSPLATGPARWPMPPTRARGGGGRSR</sequence>